<evidence type="ECO:0000313" key="2">
    <source>
        <dbReference type="Proteomes" id="UP000664203"/>
    </source>
</evidence>
<evidence type="ECO:0000313" key="1">
    <source>
        <dbReference type="EMBL" id="CAF9933561.1"/>
    </source>
</evidence>
<name>A0A8H3G5U7_9LECA</name>
<comment type="caution">
    <text evidence="1">The sequence shown here is derived from an EMBL/GenBank/DDBJ whole genome shotgun (WGS) entry which is preliminary data.</text>
</comment>
<dbReference type="EMBL" id="CAJPDR010000356">
    <property type="protein sequence ID" value="CAF9933561.1"/>
    <property type="molecule type" value="Genomic_DNA"/>
</dbReference>
<gene>
    <name evidence="1" type="ORF">ALECFALPRED_005632</name>
</gene>
<dbReference type="AlphaFoldDB" id="A0A8H3G5U7"/>
<organism evidence="1 2">
    <name type="scientific">Alectoria fallacina</name>
    <dbReference type="NCBI Taxonomy" id="1903189"/>
    <lineage>
        <taxon>Eukaryota</taxon>
        <taxon>Fungi</taxon>
        <taxon>Dikarya</taxon>
        <taxon>Ascomycota</taxon>
        <taxon>Pezizomycotina</taxon>
        <taxon>Lecanoromycetes</taxon>
        <taxon>OSLEUM clade</taxon>
        <taxon>Lecanoromycetidae</taxon>
        <taxon>Lecanorales</taxon>
        <taxon>Lecanorineae</taxon>
        <taxon>Parmeliaceae</taxon>
        <taxon>Alectoria</taxon>
    </lineage>
</organism>
<dbReference type="OrthoDB" id="4151048at2759"/>
<proteinExistence type="predicted"/>
<sequence length="194" mass="21843">MAGLQELYRRTQNSNAWTGPRLEVVSHNQPLIHQLLEALGVLHSDEWEEKESIEGFWQGFERQGQDNRGWMYSETVSPSTQATFSPTSPTQTAFPQSTLMSKRRSKLQTDLPPITQTMTMPPLLTSTLDSVKPEAYPHAFPNQMPTALDSFTSNESMMMDLSLDRAANSMMDWSYGMDDVFGNIGSREQSVKGC</sequence>
<accession>A0A8H3G5U7</accession>
<protein>
    <submittedName>
        <fullName evidence="1">Uncharacterized protein</fullName>
    </submittedName>
</protein>
<keyword evidence="2" id="KW-1185">Reference proteome</keyword>
<dbReference type="Proteomes" id="UP000664203">
    <property type="component" value="Unassembled WGS sequence"/>
</dbReference>
<reference evidence="1" key="1">
    <citation type="submission" date="2021-03" db="EMBL/GenBank/DDBJ databases">
        <authorList>
            <person name="Tagirdzhanova G."/>
        </authorList>
    </citation>
    <scope>NUCLEOTIDE SEQUENCE</scope>
</reference>